<evidence type="ECO:0008006" key="4">
    <source>
        <dbReference type="Google" id="ProtNLM"/>
    </source>
</evidence>
<evidence type="ECO:0000313" key="2">
    <source>
        <dbReference type="EMBL" id="ABK77568.1"/>
    </source>
</evidence>
<accession>A0RW51</accession>
<organism evidence="2 3">
    <name type="scientific">Cenarchaeum symbiosum (strain A)</name>
    <dbReference type="NCBI Taxonomy" id="414004"/>
    <lineage>
        <taxon>Archaea</taxon>
        <taxon>Nitrososphaerota</taxon>
        <taxon>Candidatus Cenarchaeales</taxon>
        <taxon>Candidatus Cenarchaeaceae</taxon>
        <taxon>Candidatus Cenarchaeum</taxon>
    </lineage>
</organism>
<dbReference type="EMBL" id="DP000238">
    <property type="protein sequence ID" value="ABK77568.1"/>
    <property type="molecule type" value="Genomic_DNA"/>
</dbReference>
<reference evidence="2 3" key="1">
    <citation type="journal article" date="2006" name="Proc. Natl. Acad. Sci. U.S.A.">
        <title>Genomic analysis of the uncultivated marine crenarchaeote Cenarchaeum symbiosum.</title>
        <authorList>
            <person name="Hallam S.J."/>
            <person name="Konstantinidis K.T."/>
            <person name="Putnam N."/>
            <person name="Schleper C."/>
            <person name="Watanabe Y."/>
            <person name="Sugahara J."/>
            <person name="Preston C."/>
            <person name="de la Torre J."/>
            <person name="Richardson P.M."/>
            <person name="DeLong E.F."/>
        </authorList>
    </citation>
    <scope>NUCLEOTIDE SEQUENCE [LARGE SCALE GENOMIC DNA]</scope>
    <source>
        <strain evidence="3">A</strain>
    </source>
</reference>
<evidence type="ECO:0000313" key="3">
    <source>
        <dbReference type="Proteomes" id="UP000000758"/>
    </source>
</evidence>
<dbReference type="KEGG" id="csy:CENSYa_0936"/>
<dbReference type="SUPFAM" id="SSF51730">
    <property type="entry name" value="FAD-linked oxidoreductase"/>
    <property type="match status" value="1"/>
</dbReference>
<gene>
    <name evidence="2" type="ordered locus">CENSYa_0936</name>
</gene>
<dbReference type="PATRIC" id="fig|414004.10.peg.865"/>
<dbReference type="InterPro" id="IPR029041">
    <property type="entry name" value="FAD-linked_oxidoreductase-like"/>
</dbReference>
<dbReference type="GO" id="GO:0016491">
    <property type="term" value="F:oxidoreductase activity"/>
    <property type="evidence" value="ECO:0007669"/>
    <property type="project" value="UniProtKB-KW"/>
</dbReference>
<proteinExistence type="predicted"/>
<dbReference type="Proteomes" id="UP000000758">
    <property type="component" value="Chromosome"/>
</dbReference>
<dbReference type="STRING" id="414004.CENSYa_0936"/>
<name>A0RW51_CENSY</name>
<sequence>MAIIYEINPPKVEPGAPLPPEEAERLLAPLLERVSRAAAVCDGIHLTESVLGTSRISPITAAALMRRDHPSLGITVTMRVIGRDLADAEQYVADAASAGADGVLVVMGDPPKGVQTGPALAPSRVAASLRGRDVSVFLSLLAEPDFDRIGAKLEAAPEGFFTQVVGSIQQVSRICGRLRPSFRIIPCVMVPSAKNMRSAKMLHLDWSGYEGDPAGFIGEVHDAAGDVLVSSPNDFAAALDAMKGAKL</sequence>
<dbReference type="HOGENOM" id="CLU_1113833_0_0_2"/>
<evidence type="ECO:0000256" key="1">
    <source>
        <dbReference type="ARBA" id="ARBA00023002"/>
    </source>
</evidence>
<dbReference type="EnsemblBacteria" id="ABK77568">
    <property type="protein sequence ID" value="ABK77568"/>
    <property type="gene ID" value="CENSYa_0936"/>
</dbReference>
<dbReference type="AlphaFoldDB" id="A0RW51"/>
<protein>
    <recommendedName>
        <fullName evidence="4">Methylenetetrahydrofolate reductase (NAD(P)H)</fullName>
    </recommendedName>
</protein>
<dbReference type="Gene3D" id="3.20.20.220">
    <property type="match status" value="1"/>
</dbReference>
<keyword evidence="3" id="KW-1185">Reference proteome</keyword>
<keyword evidence="1" id="KW-0560">Oxidoreductase</keyword>